<evidence type="ECO:0000256" key="1">
    <source>
        <dbReference type="SAM" id="MobiDB-lite"/>
    </source>
</evidence>
<name>A0ABQ3QKX6_9ACTN</name>
<evidence type="ECO:0000313" key="2">
    <source>
        <dbReference type="EMBL" id="GHI37923.1"/>
    </source>
</evidence>
<reference evidence="2" key="1">
    <citation type="submission" date="2024-05" db="EMBL/GenBank/DDBJ databases">
        <title>Whole genome shotgun sequence of Streptomyces violascens NBRC 12920.</title>
        <authorList>
            <person name="Komaki H."/>
            <person name="Tamura T."/>
        </authorList>
    </citation>
    <scope>NUCLEOTIDE SEQUENCE</scope>
    <source>
        <strain evidence="2">NBRC 12920</strain>
    </source>
</reference>
<feature type="region of interest" description="Disordered" evidence="1">
    <location>
        <begin position="53"/>
        <end position="81"/>
    </location>
</feature>
<keyword evidence="3" id="KW-1185">Reference proteome</keyword>
<dbReference type="Proteomes" id="UP001050808">
    <property type="component" value="Unassembled WGS sequence"/>
</dbReference>
<protein>
    <recommendedName>
        <fullName evidence="4">Secreted protein</fullName>
    </recommendedName>
</protein>
<organism evidence="2 3">
    <name type="scientific">Streptomyces violascens</name>
    <dbReference type="NCBI Taxonomy" id="67381"/>
    <lineage>
        <taxon>Bacteria</taxon>
        <taxon>Bacillati</taxon>
        <taxon>Actinomycetota</taxon>
        <taxon>Actinomycetes</taxon>
        <taxon>Kitasatosporales</taxon>
        <taxon>Streptomycetaceae</taxon>
        <taxon>Streptomyces</taxon>
    </lineage>
</organism>
<dbReference type="EMBL" id="BNDY01000002">
    <property type="protein sequence ID" value="GHI37923.1"/>
    <property type="molecule type" value="Genomic_DNA"/>
</dbReference>
<accession>A0ABQ3QKX6</accession>
<comment type="caution">
    <text evidence="2">The sequence shown here is derived from an EMBL/GenBank/DDBJ whole genome shotgun (WGS) entry which is preliminary data.</text>
</comment>
<proteinExistence type="predicted"/>
<gene>
    <name evidence="2" type="ORF">Sviol_23310</name>
</gene>
<sequence length="81" mass="9218">MRGWLPLLRWLLPPAPASVRRARSRYTSQVCERLIPVEWRTFNGAVAGNAECGSRIPTREPHSVNRAEHGAATYAHRRQNL</sequence>
<evidence type="ECO:0000313" key="3">
    <source>
        <dbReference type="Proteomes" id="UP001050808"/>
    </source>
</evidence>
<feature type="compositionally biased region" description="Basic and acidic residues" evidence="1">
    <location>
        <begin position="57"/>
        <end position="69"/>
    </location>
</feature>
<evidence type="ECO:0008006" key="4">
    <source>
        <dbReference type="Google" id="ProtNLM"/>
    </source>
</evidence>